<dbReference type="AlphaFoldDB" id="A0A8J4H6U5"/>
<keyword evidence="1" id="KW-0433">Leucine-rich repeat</keyword>
<accession>A0A8J4H6U5</accession>
<evidence type="ECO:0000313" key="3">
    <source>
        <dbReference type="EMBL" id="GIQ70825.1"/>
    </source>
</evidence>
<evidence type="ECO:0000256" key="1">
    <source>
        <dbReference type="ARBA" id="ARBA00022614"/>
    </source>
</evidence>
<evidence type="ECO:0000256" key="2">
    <source>
        <dbReference type="ARBA" id="ARBA00022737"/>
    </source>
</evidence>
<dbReference type="EMBL" id="BOVK01000060">
    <property type="protein sequence ID" value="GIQ70825.1"/>
    <property type="molecule type" value="Genomic_DNA"/>
</dbReference>
<evidence type="ECO:0000313" key="4">
    <source>
        <dbReference type="Proteomes" id="UP000677918"/>
    </source>
</evidence>
<proteinExistence type="predicted"/>
<dbReference type="RefSeq" id="WP_213413636.1">
    <property type="nucleotide sequence ID" value="NZ_BOVK01000060.1"/>
</dbReference>
<dbReference type="InterPro" id="IPR032675">
    <property type="entry name" value="LRR_dom_sf"/>
</dbReference>
<name>A0A8J4H6U5_9BACL</name>
<dbReference type="PANTHER" id="PTHR48051">
    <property type="match status" value="1"/>
</dbReference>
<sequence>MIQIYNNPKGEAYHKLLDYAAKHSPLFVLAVRQQLAHNGSHYEVLEKLAPYLVKKVRTDNSLQHQLSIAYSPNDWLYFYACHEASIAILKSFSNSLLDWQHPRLPEDLCFLDHEEQDWLITIAHEGIMRLLVTEDEAERLSAEIQGLFLKGQFNQELDKLLADAEWHQAEYLDISGYGIKTIPEQLCRVRSLKSLKLFEQYIDHLPDRFFDLTRLESITLWTTNMHNLPSAIQRLQRLKHLAIYCGCYHDTPETGVIIRKEEVHFNELPTEIGELQSLESLDIQYTALRGLPETLKRLKNLRHLNLTNNMIQAKPPVLDEMIYLETCMLMKNDG</sequence>
<dbReference type="Gene3D" id="3.80.10.10">
    <property type="entry name" value="Ribonuclease Inhibitor"/>
    <property type="match status" value="1"/>
</dbReference>
<protein>
    <recommendedName>
        <fullName evidence="5">Leucine-rich repeat domain-containing protein</fullName>
    </recommendedName>
</protein>
<organism evidence="3 4">
    <name type="scientific">Xylanibacillus composti</name>
    <dbReference type="NCBI Taxonomy" id="1572762"/>
    <lineage>
        <taxon>Bacteria</taxon>
        <taxon>Bacillati</taxon>
        <taxon>Bacillota</taxon>
        <taxon>Bacilli</taxon>
        <taxon>Bacillales</taxon>
        <taxon>Paenibacillaceae</taxon>
        <taxon>Xylanibacillus</taxon>
    </lineage>
</organism>
<dbReference type="Pfam" id="PF00560">
    <property type="entry name" value="LRR_1"/>
    <property type="match status" value="1"/>
</dbReference>
<evidence type="ECO:0008006" key="5">
    <source>
        <dbReference type="Google" id="ProtNLM"/>
    </source>
</evidence>
<dbReference type="Proteomes" id="UP000677918">
    <property type="component" value="Unassembled WGS sequence"/>
</dbReference>
<gene>
    <name evidence="3" type="ORF">XYCOK13_36490</name>
</gene>
<dbReference type="GO" id="GO:0005737">
    <property type="term" value="C:cytoplasm"/>
    <property type="evidence" value="ECO:0007669"/>
    <property type="project" value="TreeGrafter"/>
</dbReference>
<dbReference type="InterPro" id="IPR050216">
    <property type="entry name" value="LRR_domain-containing"/>
</dbReference>
<dbReference type="SUPFAM" id="SSF52058">
    <property type="entry name" value="L domain-like"/>
    <property type="match status" value="1"/>
</dbReference>
<reference evidence="3" key="1">
    <citation type="submission" date="2021-04" db="EMBL/GenBank/DDBJ databases">
        <title>Draft genome sequence of Xylanibacillus composti strain K13.</title>
        <authorList>
            <person name="Uke A."/>
            <person name="Chhe C."/>
            <person name="Baramee S."/>
            <person name="Kosugi A."/>
        </authorList>
    </citation>
    <scope>NUCLEOTIDE SEQUENCE</scope>
    <source>
        <strain evidence="3">K13</strain>
    </source>
</reference>
<keyword evidence="4" id="KW-1185">Reference proteome</keyword>
<dbReference type="InterPro" id="IPR001611">
    <property type="entry name" value="Leu-rich_rpt"/>
</dbReference>
<comment type="caution">
    <text evidence="3">The sequence shown here is derived from an EMBL/GenBank/DDBJ whole genome shotgun (WGS) entry which is preliminary data.</text>
</comment>
<keyword evidence="2" id="KW-0677">Repeat</keyword>
<dbReference type="PANTHER" id="PTHR48051:SF54">
    <property type="entry name" value="LEUCINE-RICH REPEAT-CONTAINING PROTEIN"/>
    <property type="match status" value="1"/>
</dbReference>